<dbReference type="WBParaSite" id="ES5_v2.g22035.t1">
    <property type="protein sequence ID" value="ES5_v2.g22035.t1"/>
    <property type="gene ID" value="ES5_v2.g22035"/>
</dbReference>
<protein>
    <submittedName>
        <fullName evidence="2">Uncharacterized protein</fullName>
    </submittedName>
</protein>
<name>A0AC34FX74_9BILA</name>
<sequence length="186" mass="20046">MEKNTNNNPGWLSAGVRVDGQNHGVVNDNADNSGSNFNNFRQERTSHGPNNERRETVGGRIINGDHNGYSSNVDPGYGHGTHVTGHNNGYLSNIGINHPSHVRVEGDNNGTIDNSSGGTSAMFRSFMNIFYSNSENSNSNQMQHQNNDQFGNNEQNSSTSTGVGGFNEGVYVKGNNSGCVNNDKPL</sequence>
<organism evidence="1 2">
    <name type="scientific">Panagrolaimus sp. ES5</name>
    <dbReference type="NCBI Taxonomy" id="591445"/>
    <lineage>
        <taxon>Eukaryota</taxon>
        <taxon>Metazoa</taxon>
        <taxon>Ecdysozoa</taxon>
        <taxon>Nematoda</taxon>
        <taxon>Chromadorea</taxon>
        <taxon>Rhabditida</taxon>
        <taxon>Tylenchina</taxon>
        <taxon>Panagrolaimomorpha</taxon>
        <taxon>Panagrolaimoidea</taxon>
        <taxon>Panagrolaimidae</taxon>
        <taxon>Panagrolaimus</taxon>
    </lineage>
</organism>
<dbReference type="Proteomes" id="UP000887579">
    <property type="component" value="Unplaced"/>
</dbReference>
<reference evidence="2" key="1">
    <citation type="submission" date="2022-11" db="UniProtKB">
        <authorList>
            <consortium name="WormBaseParasite"/>
        </authorList>
    </citation>
    <scope>IDENTIFICATION</scope>
</reference>
<proteinExistence type="predicted"/>
<accession>A0AC34FX74</accession>
<evidence type="ECO:0000313" key="2">
    <source>
        <dbReference type="WBParaSite" id="ES5_v2.g22035.t1"/>
    </source>
</evidence>
<evidence type="ECO:0000313" key="1">
    <source>
        <dbReference type="Proteomes" id="UP000887579"/>
    </source>
</evidence>